<evidence type="ECO:0000313" key="3">
    <source>
        <dbReference type="Proteomes" id="UP001596407"/>
    </source>
</evidence>
<accession>A0ABD5WLQ9</accession>
<gene>
    <name evidence="2" type="ORF">ACFQJ6_08250</name>
</gene>
<feature type="region of interest" description="Disordered" evidence="1">
    <location>
        <begin position="159"/>
        <end position="202"/>
    </location>
</feature>
<dbReference type="AlphaFoldDB" id="A0ABD5WLQ9"/>
<name>A0ABD5WLQ9_9EURY</name>
<comment type="caution">
    <text evidence="2">The sequence shown here is derived from an EMBL/GenBank/DDBJ whole genome shotgun (WGS) entry which is preliminary data.</text>
</comment>
<keyword evidence="3" id="KW-1185">Reference proteome</keyword>
<protein>
    <submittedName>
        <fullName evidence="2">Uncharacterized protein</fullName>
    </submittedName>
</protein>
<sequence length="202" mass="21752">MNRRTSSRAVLAVVVLGLVLSLAAGFVTAGQSPNQRYDRSAGVAPTAQEQVVEPRSGVTVITAQRGDMRDLSGEIVAFRPDGTVLYQSERYSTYWDVDPSPRGDRTVTYVATEWLNKSVCGGGPMLADRGNCRRNVVERLNLTTGERTRLYSYRMEGAGGTTLTLSTTPTSSSGTSPTKRCSSSTPRRASVSGRGPPRANCR</sequence>
<dbReference type="RefSeq" id="WP_382209471.1">
    <property type="nucleotide sequence ID" value="NZ_JBHSZH010000005.1"/>
</dbReference>
<evidence type="ECO:0000256" key="1">
    <source>
        <dbReference type="SAM" id="MobiDB-lite"/>
    </source>
</evidence>
<dbReference type="EMBL" id="JBHSZH010000005">
    <property type="protein sequence ID" value="MFC7080109.1"/>
    <property type="molecule type" value="Genomic_DNA"/>
</dbReference>
<feature type="compositionally biased region" description="Low complexity" evidence="1">
    <location>
        <begin position="161"/>
        <end position="178"/>
    </location>
</feature>
<dbReference type="Proteomes" id="UP001596407">
    <property type="component" value="Unassembled WGS sequence"/>
</dbReference>
<reference evidence="2 3" key="1">
    <citation type="journal article" date="2019" name="Int. J. Syst. Evol. Microbiol.">
        <title>The Global Catalogue of Microorganisms (GCM) 10K type strain sequencing project: providing services to taxonomists for standard genome sequencing and annotation.</title>
        <authorList>
            <consortium name="The Broad Institute Genomics Platform"/>
            <consortium name="The Broad Institute Genome Sequencing Center for Infectious Disease"/>
            <person name="Wu L."/>
            <person name="Ma J."/>
        </authorList>
    </citation>
    <scope>NUCLEOTIDE SEQUENCE [LARGE SCALE GENOMIC DNA]</scope>
    <source>
        <strain evidence="2 3">DT72</strain>
    </source>
</reference>
<evidence type="ECO:0000313" key="2">
    <source>
        <dbReference type="EMBL" id="MFC7080109.1"/>
    </source>
</evidence>
<proteinExistence type="predicted"/>
<organism evidence="2 3">
    <name type="scientific">Halorussus caseinilyticus</name>
    <dbReference type="NCBI Taxonomy" id="3034025"/>
    <lineage>
        <taxon>Archaea</taxon>
        <taxon>Methanobacteriati</taxon>
        <taxon>Methanobacteriota</taxon>
        <taxon>Stenosarchaea group</taxon>
        <taxon>Halobacteria</taxon>
        <taxon>Halobacteriales</taxon>
        <taxon>Haladaptataceae</taxon>
        <taxon>Halorussus</taxon>
    </lineage>
</organism>